<dbReference type="Pfam" id="PF02518">
    <property type="entry name" value="HATPase_c"/>
    <property type="match status" value="1"/>
</dbReference>
<organism evidence="16 17">
    <name type="scientific">Gynuella sunshinyii YC6258</name>
    <dbReference type="NCBI Taxonomy" id="1445510"/>
    <lineage>
        <taxon>Bacteria</taxon>
        <taxon>Pseudomonadati</taxon>
        <taxon>Pseudomonadota</taxon>
        <taxon>Gammaproteobacteria</taxon>
        <taxon>Oceanospirillales</taxon>
        <taxon>Saccharospirillaceae</taxon>
        <taxon>Gynuella</taxon>
    </lineage>
</organism>
<evidence type="ECO:0000256" key="11">
    <source>
        <dbReference type="SAM" id="MobiDB-lite"/>
    </source>
</evidence>
<dbReference type="EC" id="2.7.13.3" evidence="2"/>
<dbReference type="PANTHER" id="PTHR43395:SF8">
    <property type="entry name" value="HISTIDINE KINASE"/>
    <property type="match status" value="1"/>
</dbReference>
<feature type="modified residue" description="Phosphohistidine" evidence="9">
    <location>
        <position position="668"/>
    </location>
</feature>
<feature type="modified residue" description="Phosphohistidine" evidence="9">
    <location>
        <position position="1155"/>
    </location>
</feature>
<dbReference type="SUPFAM" id="SSF47226">
    <property type="entry name" value="Histidine-containing phosphotransfer domain, HPT domain"/>
    <property type="match status" value="7"/>
</dbReference>
<comment type="catalytic activity">
    <reaction evidence="1">
        <text>ATP + protein L-histidine = ADP + protein N-phospho-L-histidine.</text>
        <dbReference type="EC" id="2.7.13.3"/>
    </reaction>
</comment>
<dbReference type="InterPro" id="IPR008207">
    <property type="entry name" value="Sig_transdc_His_kin_Hpt_dom"/>
</dbReference>
<dbReference type="KEGG" id="gsn:YC6258_01430"/>
<dbReference type="Gene3D" id="3.30.565.10">
    <property type="entry name" value="Histidine kinase-like ATPase, C-terminal domain"/>
    <property type="match status" value="1"/>
</dbReference>
<dbReference type="InterPro" id="IPR036641">
    <property type="entry name" value="HPT_dom_sf"/>
</dbReference>
<feature type="domain" description="CheW-like" evidence="14">
    <location>
        <begin position="1810"/>
        <end position="1951"/>
    </location>
</feature>
<dbReference type="InterPro" id="IPR036890">
    <property type="entry name" value="HATPase_C_sf"/>
</dbReference>
<evidence type="ECO:0000259" key="14">
    <source>
        <dbReference type="PROSITE" id="PS50851"/>
    </source>
</evidence>
<dbReference type="InterPro" id="IPR058661">
    <property type="entry name" value="FimL_2nd"/>
</dbReference>
<dbReference type="SUPFAM" id="SSF50341">
    <property type="entry name" value="CheW-like"/>
    <property type="match status" value="1"/>
</dbReference>
<dbReference type="InterPro" id="IPR003594">
    <property type="entry name" value="HATPase_dom"/>
</dbReference>
<evidence type="ECO:0000256" key="9">
    <source>
        <dbReference type="PROSITE-ProRule" id="PRU00110"/>
    </source>
</evidence>
<dbReference type="CDD" id="cd17546">
    <property type="entry name" value="REC_hyHK_CKI1_RcsC-like"/>
    <property type="match status" value="1"/>
</dbReference>
<evidence type="ECO:0000256" key="1">
    <source>
        <dbReference type="ARBA" id="ARBA00000085"/>
    </source>
</evidence>
<evidence type="ECO:0000256" key="5">
    <source>
        <dbReference type="ARBA" id="ARBA00022679"/>
    </source>
</evidence>
<dbReference type="GO" id="GO:0005737">
    <property type="term" value="C:cytoplasm"/>
    <property type="evidence" value="ECO:0007669"/>
    <property type="project" value="InterPro"/>
</dbReference>
<keyword evidence="17" id="KW-1185">Reference proteome</keyword>
<evidence type="ECO:0000256" key="8">
    <source>
        <dbReference type="ARBA" id="ARBA00035100"/>
    </source>
</evidence>
<evidence type="ECO:0000256" key="10">
    <source>
        <dbReference type="PROSITE-ProRule" id="PRU00169"/>
    </source>
</evidence>
<dbReference type="PATRIC" id="fig|1445510.3.peg.1399"/>
<dbReference type="OrthoDB" id="9803176at2"/>
<feature type="domain" description="HPt" evidence="15">
    <location>
        <begin position="792"/>
        <end position="899"/>
    </location>
</feature>
<dbReference type="PROSITE" id="PS50851">
    <property type="entry name" value="CHEW"/>
    <property type="match status" value="1"/>
</dbReference>
<dbReference type="InterPro" id="IPR051315">
    <property type="entry name" value="Bact_Chemotaxis_CheA"/>
</dbReference>
<feature type="domain" description="Histidine kinase" evidence="12">
    <location>
        <begin position="1575"/>
        <end position="1808"/>
    </location>
</feature>
<keyword evidence="4 10" id="KW-0597">Phosphoprotein</keyword>
<sequence>MVERHDYVALDWVKGEIQETLVQSRQALEAYVENPEDSSRLRFCLAYLHQISGTLHMVEFYGAALLAEEMEKLAAELVKESIPASEDNLSVLMQAILQLPVYLDHIKSSKRDLPLILLPLLNDLRSARGEALMSETALFTPNLAAVMEAPVDKDAGRFSDPRLLDLLRKLRQMFQYALVGILNGKELAHNFEYCLKVFSRLETLAGNTPKGQLWKVGHAYLQGLAEGSIELSTATKRLLKFLDHSLKDVCVNKAQAINARVDEEVLKNLLYYIAKSDSQNDMLTLIKERFDLGNSLPISASDENDPLSGPDHETMNSVVNALMEELGTIKDALDIMVRGKVQNTAKLLELVPDIKHVADTMAVLALGIPRKVLLEQIDVINALHNTNEPLSDGSLMDIAGALIYVEATLSALSTAPGHDADGTQAAHSIDGAQEAVIREARNGLEQVKEAITDYIGSQFDANSLESIPSVLSAICGGLKMIPMHRPAGILASCLAFVKDKLADRGYRPEWAELDTLADAIMGVEYYLERLGLDGPQGNQHLLAEAEKRVADLGYAVIKPVELPVAELETSNDEEDSVLQFDIVSDDSDIAFDTDTADESSEEEAVAAELISGDANTTESDDDLIDDEIIEVFLEEVEEVQEALNEYFPRYVRNSEDKEALTEFRRAFHTLKGSGRMVGANVIGELAWSIENMLNRLIDGTIVYSQPLVDVVQEVIDILPNLVEAFRTNGGYDQDRVDYLSNKATAIATNSWSETPFESDLPFELEEADQDSDEDEDEALTGSDPEAELEFEIAEQQNPLLDVFRTELDSLLAVLEEEVDHFRQSRQEELLKDKIQRALHTIKGSAHMASLHTIADLVQPVEKMIKEFQEWRIRYDSAINDCLSELITRVRITLACEEADDPVPDDNAEFVQRVKQLHESKLSTFKRNTGAPEEQDVMAIFMSESMDIILDAERIVSDWKDVEISSDQLQVLIQELQTLAGAARTIDLKPVVTLSEALAELYTSVQQQLIATDDEFFVAALAGQDALINMMDRIAAGQSVWPQEEVERMLRSLITGTDTEQPASELPLPELDVVEFDEEEEYTAGTIDIEELITLDNVADDLSDDVIEEAEGDFELIGIFLEEANDLLEDITHTFDQWASDIGNTDLIEALQRDLHTLKGGARMAELKHIGDLGHELEFLYEDLCDGKYPVSPQITNLCRQCHEQLADMVHDVESTMSCRPASHLIEAIQQFRSSALDQKFGTIAQEPEAVFEQDEINSDFEPSESEGASEPVETESSSLPNVSFVGASSAERDDPGIDWQMTLTDDMDLDILDIFVDEANELLLELDGAIHGWQADPEDENHTDELKRVLHTLKGGARLAKLTILGNKAHEFETFVISAQRNHLPLDESFFGQILAMNDQLVNGVETLQQMLAQQGLSGAVGPSVIAQVTDEDEPEEPYGSDLADQIVPESEQSATNVVPFQKREVEKRDDDKSKGRNKGSQPQETVKVGASLLENLVNLAGETSIARSRLEEQVSDFGFTLEEMEGTIDRLRDQVRRLDIETDAQVSFRQERAEESNYQDFDPLEMDRYSVIQQLSRSLMESASDLLDLKNSLTDKTRDAETLLLQQSRINTELQEGLMQTRMVPFSRLIPRLRRIVRQIAGELGKEVELVVNNAEGELDRTVLERMISPLEHMLRNAVDHGIELPERRRELHKRPVGQISIFINREGSDAVIRIKDDGAGINVGKVREKAVERGLITKDQQLSDQDVLQFILDSGFSTAAKVTQISGRGVGMDVVHSEVKSLGGQMVIDTQLNQGTEFTIHLPVSVSVNRALMVAIGDDHYAIPLDTIEGIVRIAPQQLMEYVKPGAVPFEYAGNRYKVNYLGSTLNYDHRPSFYSSNIPVPLVLVKRGTHSESIALNVDKLMGSREIVVKSLGPQFANVQALSGATILGDGSVVVILDLTSLLRSDLTIARTGTDDMAIPALEADYERDEEYREPLEAEVTNISTGRNGRASGPATIMVVDDSVTVRKVTSRLLERQGYEVLVAKDGVDAVALLQDRVPDCILLDIEMPRMDGFEVANRIRHDSRTKQVPIIMITSRTGSKHKDRALAIGVNDYMGKPFQESMLLEAIEKLVKANRVG</sequence>
<accession>A0A0C5VJA4</accession>
<feature type="domain" description="HPt" evidence="15">
    <location>
        <begin position="1304"/>
        <end position="1415"/>
    </location>
</feature>
<dbReference type="Pfam" id="PF01627">
    <property type="entry name" value="Hpt"/>
    <property type="match status" value="5"/>
</dbReference>
<feature type="domain" description="HPt" evidence="15">
    <location>
        <begin position="621"/>
        <end position="725"/>
    </location>
</feature>
<dbReference type="Proteomes" id="UP000032266">
    <property type="component" value="Chromosome"/>
</dbReference>
<dbReference type="Pfam" id="PF00072">
    <property type="entry name" value="Response_reg"/>
    <property type="match status" value="1"/>
</dbReference>
<dbReference type="STRING" id="1445510.YC6258_01430"/>
<protein>
    <recommendedName>
        <fullName evidence="3">Chemotaxis protein CheA</fullName>
        <ecNumber evidence="2">2.7.13.3</ecNumber>
    </recommendedName>
</protein>
<evidence type="ECO:0000313" key="17">
    <source>
        <dbReference type="Proteomes" id="UP000032266"/>
    </source>
</evidence>
<evidence type="ECO:0000256" key="3">
    <source>
        <dbReference type="ARBA" id="ARBA00021495"/>
    </source>
</evidence>
<dbReference type="Gene3D" id="2.30.30.40">
    <property type="entry name" value="SH3 Domains"/>
    <property type="match status" value="1"/>
</dbReference>
<dbReference type="GO" id="GO:0000155">
    <property type="term" value="F:phosphorelay sensor kinase activity"/>
    <property type="evidence" value="ECO:0007669"/>
    <property type="project" value="InterPro"/>
</dbReference>
<evidence type="ECO:0000259" key="13">
    <source>
        <dbReference type="PROSITE" id="PS50110"/>
    </source>
</evidence>
<dbReference type="Pfam" id="PF01584">
    <property type="entry name" value="CheW"/>
    <property type="match status" value="1"/>
</dbReference>
<reference evidence="16 17" key="1">
    <citation type="submission" date="2014-01" db="EMBL/GenBank/DDBJ databases">
        <title>Full genme sequencing of cellulolytic bacterium Gynuella sunshinyii YC6258T gen. nov., sp. nov.</title>
        <authorList>
            <person name="Khan H."/>
            <person name="Chung E.J."/>
            <person name="Chung Y.R."/>
        </authorList>
    </citation>
    <scope>NUCLEOTIDE SEQUENCE [LARGE SCALE GENOMIC DNA]</scope>
    <source>
        <strain evidence="16 17">YC6258</strain>
    </source>
</reference>
<dbReference type="EMBL" id="CP007142">
    <property type="protein sequence ID" value="AJQ93478.1"/>
    <property type="molecule type" value="Genomic_DNA"/>
</dbReference>
<evidence type="ECO:0000256" key="2">
    <source>
        <dbReference type="ARBA" id="ARBA00012438"/>
    </source>
</evidence>
<dbReference type="InterPro" id="IPR005467">
    <property type="entry name" value="His_kinase_dom"/>
</dbReference>
<dbReference type="InterPro" id="IPR011006">
    <property type="entry name" value="CheY-like_superfamily"/>
</dbReference>
<feature type="region of interest" description="Disordered" evidence="11">
    <location>
        <begin position="1258"/>
        <end position="1281"/>
    </location>
</feature>
<gene>
    <name evidence="16" type="ORF">YC6258_01430</name>
</gene>
<evidence type="ECO:0000256" key="4">
    <source>
        <dbReference type="ARBA" id="ARBA00022553"/>
    </source>
</evidence>
<dbReference type="Pfam" id="PF26379">
    <property type="entry name" value="FimL_2nd"/>
    <property type="match status" value="1"/>
</dbReference>
<dbReference type="PROSITE" id="PS50109">
    <property type="entry name" value="HIS_KIN"/>
    <property type="match status" value="1"/>
</dbReference>
<dbReference type="SMART" id="SM00448">
    <property type="entry name" value="REC"/>
    <property type="match status" value="1"/>
</dbReference>
<dbReference type="InterPro" id="IPR004358">
    <property type="entry name" value="Sig_transdc_His_kin-like_C"/>
</dbReference>
<dbReference type="CDD" id="cd00088">
    <property type="entry name" value="HPT"/>
    <property type="match status" value="4"/>
</dbReference>
<comment type="function">
    <text evidence="8">Involved in the transmission of sensory signals from the chemoreceptors to the flagellar motors. CheA is autophosphorylated; it can transfer its phosphate group to either CheB or CheY.</text>
</comment>
<feature type="region of interest" description="Disordered" evidence="11">
    <location>
        <begin position="1448"/>
        <end position="1487"/>
    </location>
</feature>
<dbReference type="InterPro" id="IPR036061">
    <property type="entry name" value="CheW-like_dom_sf"/>
</dbReference>
<keyword evidence="6 16" id="KW-0418">Kinase</keyword>
<feature type="modified residue" description="Phosphohistidine" evidence="9">
    <location>
        <position position="839"/>
    </location>
</feature>
<proteinExistence type="predicted"/>
<dbReference type="SUPFAM" id="SSF55874">
    <property type="entry name" value="ATPase domain of HSP90 chaperone/DNA topoisomerase II/histidine kinase"/>
    <property type="match status" value="1"/>
</dbReference>
<dbReference type="SMART" id="SM01231">
    <property type="entry name" value="H-kinase_dim"/>
    <property type="match status" value="1"/>
</dbReference>
<dbReference type="PRINTS" id="PR00344">
    <property type="entry name" value="BCTRLSENSOR"/>
</dbReference>
<feature type="compositionally biased region" description="Basic and acidic residues" evidence="11">
    <location>
        <begin position="1462"/>
        <end position="1475"/>
    </location>
</feature>
<dbReference type="PROSITE" id="PS50894">
    <property type="entry name" value="HPT"/>
    <property type="match status" value="4"/>
</dbReference>
<feature type="domain" description="Response regulatory" evidence="13">
    <location>
        <begin position="1999"/>
        <end position="2115"/>
    </location>
</feature>
<dbReference type="RefSeq" id="WP_044616253.1">
    <property type="nucleotide sequence ID" value="NZ_CP007142.1"/>
</dbReference>
<evidence type="ECO:0000259" key="12">
    <source>
        <dbReference type="PROSITE" id="PS50109"/>
    </source>
</evidence>
<feature type="modified residue" description="4-aspartylphosphate" evidence="10">
    <location>
        <position position="2048"/>
    </location>
</feature>
<dbReference type="SUPFAM" id="SSF52172">
    <property type="entry name" value="CheY-like"/>
    <property type="match status" value="1"/>
</dbReference>
<dbReference type="GO" id="GO:0006935">
    <property type="term" value="P:chemotaxis"/>
    <property type="evidence" value="ECO:0007669"/>
    <property type="project" value="InterPro"/>
</dbReference>
<evidence type="ECO:0000259" key="15">
    <source>
        <dbReference type="PROSITE" id="PS50894"/>
    </source>
</evidence>
<dbReference type="FunFam" id="3.30.565.10:FF:000016">
    <property type="entry name" value="Chemotaxis protein CheA, putative"/>
    <property type="match status" value="1"/>
</dbReference>
<feature type="modified residue" description="Phosphohistidine" evidence="9">
    <location>
        <position position="1351"/>
    </location>
</feature>
<evidence type="ECO:0000256" key="6">
    <source>
        <dbReference type="ARBA" id="ARBA00022777"/>
    </source>
</evidence>
<dbReference type="PROSITE" id="PS50110">
    <property type="entry name" value="RESPONSE_REGULATORY"/>
    <property type="match status" value="1"/>
</dbReference>
<feature type="domain" description="HPt" evidence="15">
    <location>
        <begin position="1108"/>
        <end position="1215"/>
    </location>
</feature>
<dbReference type="HOGENOM" id="CLU_000650_0_0_6"/>
<name>A0A0C5VJA4_9GAMM</name>
<dbReference type="SMART" id="SM00073">
    <property type="entry name" value="HPT"/>
    <property type="match status" value="4"/>
</dbReference>
<evidence type="ECO:0000256" key="7">
    <source>
        <dbReference type="ARBA" id="ARBA00023012"/>
    </source>
</evidence>
<keyword evidence="7" id="KW-0902">Two-component regulatory system</keyword>
<dbReference type="Gene3D" id="1.20.120.160">
    <property type="entry name" value="HPT domain"/>
    <property type="match status" value="6"/>
</dbReference>
<dbReference type="Pfam" id="PF02895">
    <property type="entry name" value="H-kinase_dim"/>
    <property type="match status" value="1"/>
</dbReference>
<dbReference type="InterPro" id="IPR004105">
    <property type="entry name" value="CheA-like_dim"/>
</dbReference>
<dbReference type="SMART" id="SM00387">
    <property type="entry name" value="HATPase_c"/>
    <property type="match status" value="1"/>
</dbReference>
<dbReference type="InterPro" id="IPR002545">
    <property type="entry name" value="CheW-lke_dom"/>
</dbReference>
<dbReference type="PANTHER" id="PTHR43395">
    <property type="entry name" value="SENSOR HISTIDINE KINASE CHEA"/>
    <property type="match status" value="1"/>
</dbReference>
<dbReference type="InterPro" id="IPR001789">
    <property type="entry name" value="Sig_transdc_resp-reg_receiver"/>
</dbReference>
<dbReference type="Gene3D" id="3.40.50.2300">
    <property type="match status" value="1"/>
</dbReference>
<dbReference type="SMART" id="SM00260">
    <property type="entry name" value="CheW"/>
    <property type="match status" value="1"/>
</dbReference>
<keyword evidence="5 16" id="KW-0808">Transferase</keyword>
<evidence type="ECO:0000313" key="16">
    <source>
        <dbReference type="EMBL" id="AJQ93478.1"/>
    </source>
</evidence>